<evidence type="ECO:0000313" key="1">
    <source>
        <dbReference type="EMBL" id="CAD9190071.1"/>
    </source>
</evidence>
<dbReference type="PANTHER" id="PTHR12277:SF197">
    <property type="entry name" value="CHROMOSOME UNDETERMINED SCAFFOLD_38, WHOLE GENOME SHOTGUN SEQUENCE"/>
    <property type="match status" value="1"/>
</dbReference>
<proteinExistence type="predicted"/>
<dbReference type="EMBL" id="HBGE01112118">
    <property type="protein sequence ID" value="CAD9190071.1"/>
    <property type="molecule type" value="Transcribed_RNA"/>
</dbReference>
<dbReference type="SUPFAM" id="SSF53474">
    <property type="entry name" value="alpha/beta-Hydrolases"/>
    <property type="match status" value="1"/>
</dbReference>
<dbReference type="AlphaFoldDB" id="A0A7S1WVY3"/>
<protein>
    <recommendedName>
        <fullName evidence="2">Serine aminopeptidase S33 domain-containing protein</fullName>
    </recommendedName>
</protein>
<gene>
    <name evidence="1" type="ORF">ACAT0790_LOCUS66845</name>
</gene>
<dbReference type="PANTHER" id="PTHR12277">
    <property type="entry name" value="ALPHA/BETA HYDROLASE DOMAIN-CONTAINING PROTEIN"/>
    <property type="match status" value="1"/>
</dbReference>
<dbReference type="Gene3D" id="3.40.50.1820">
    <property type="entry name" value="alpha/beta hydrolase"/>
    <property type="match status" value="1"/>
</dbReference>
<dbReference type="InterPro" id="IPR029058">
    <property type="entry name" value="AB_hydrolase_fold"/>
</dbReference>
<name>A0A7S1WVY3_ALECA</name>
<sequence>MDLVSQVLFPMPPASYSVDSFPGELLFVPRSLNPQTSLPEDFVPLLLLRYSGARFLLIFLHSNFEDIGRCRTLCKAMRDDLGVHVLAAEYPGYGICPGGQCDERGATESASTAFRFASEVLRWPVQHILVAGRSVGCGPAIVLATEHTVGGLILISPFLSVREACREHLGPVASLIDERFPNQDRMPYVRTPCLVVHGSRDSTVPARHGEHLYDLCQTRKRLVTPNLDHNSSLLQCRDHFIAPVLEFFRLSQAGSDCQELQVPSWALDRRLVPAPMQAPPKLPAGQPPRPSCMGCRTWPGSCGHASCSGGSCSHRMRAFGGADFVEETIACAVEHILAGGRDDSWGEDHGARGSKLSGTACTVRPMGDVHIRGPLAASEVPPRESSLLLSDEDLGMLDDGGPSPPHPTIRPHLARMHVVLPSARYGSKGCAERSRARPAVW</sequence>
<evidence type="ECO:0008006" key="2">
    <source>
        <dbReference type="Google" id="ProtNLM"/>
    </source>
</evidence>
<accession>A0A7S1WVY3</accession>
<organism evidence="1">
    <name type="scientific">Alexandrium catenella</name>
    <name type="common">Red tide dinoflagellate</name>
    <name type="synonym">Gonyaulax catenella</name>
    <dbReference type="NCBI Taxonomy" id="2925"/>
    <lineage>
        <taxon>Eukaryota</taxon>
        <taxon>Sar</taxon>
        <taxon>Alveolata</taxon>
        <taxon>Dinophyceae</taxon>
        <taxon>Gonyaulacales</taxon>
        <taxon>Pyrocystaceae</taxon>
        <taxon>Alexandrium</taxon>
    </lineage>
</organism>
<reference evidence="1" key="1">
    <citation type="submission" date="2021-01" db="EMBL/GenBank/DDBJ databases">
        <authorList>
            <person name="Corre E."/>
            <person name="Pelletier E."/>
            <person name="Niang G."/>
            <person name="Scheremetjew M."/>
            <person name="Finn R."/>
            <person name="Kale V."/>
            <person name="Holt S."/>
            <person name="Cochrane G."/>
            <person name="Meng A."/>
            <person name="Brown T."/>
            <person name="Cohen L."/>
        </authorList>
    </citation>
    <scope>NUCLEOTIDE SEQUENCE</scope>
    <source>
        <strain evidence="1">OF101</strain>
    </source>
</reference>